<sequence length="76" mass="8311">MRQCAYWGLLSPAHPTIIKTLSGKYRSTRLSNLNEDLSGELDADLDLLKVAFSEISQTSSEVAIESTPSERPSSPT</sequence>
<keyword evidence="2" id="KW-1185">Reference proteome</keyword>
<accession>A0A8H5GX52</accession>
<protein>
    <submittedName>
        <fullName evidence="1">Uncharacterized protein</fullName>
    </submittedName>
</protein>
<dbReference type="EMBL" id="JAACJP010000042">
    <property type="protein sequence ID" value="KAF5372686.1"/>
    <property type="molecule type" value="Genomic_DNA"/>
</dbReference>
<evidence type="ECO:0000313" key="2">
    <source>
        <dbReference type="Proteomes" id="UP000565441"/>
    </source>
</evidence>
<evidence type="ECO:0000313" key="1">
    <source>
        <dbReference type="EMBL" id="KAF5372686.1"/>
    </source>
</evidence>
<dbReference type="AlphaFoldDB" id="A0A8H5GX52"/>
<comment type="caution">
    <text evidence="1">The sequence shown here is derived from an EMBL/GenBank/DDBJ whole genome shotgun (WGS) entry which is preliminary data.</text>
</comment>
<proteinExistence type="predicted"/>
<gene>
    <name evidence="1" type="ORF">D9615_009873</name>
</gene>
<dbReference type="Proteomes" id="UP000565441">
    <property type="component" value="Unassembled WGS sequence"/>
</dbReference>
<organism evidence="1 2">
    <name type="scientific">Tricholomella constricta</name>
    <dbReference type="NCBI Taxonomy" id="117010"/>
    <lineage>
        <taxon>Eukaryota</taxon>
        <taxon>Fungi</taxon>
        <taxon>Dikarya</taxon>
        <taxon>Basidiomycota</taxon>
        <taxon>Agaricomycotina</taxon>
        <taxon>Agaricomycetes</taxon>
        <taxon>Agaricomycetidae</taxon>
        <taxon>Agaricales</taxon>
        <taxon>Tricholomatineae</taxon>
        <taxon>Lyophyllaceae</taxon>
        <taxon>Tricholomella</taxon>
    </lineage>
</organism>
<reference evidence="1 2" key="1">
    <citation type="journal article" date="2020" name="ISME J.">
        <title>Uncovering the hidden diversity of litter-decomposition mechanisms in mushroom-forming fungi.</title>
        <authorList>
            <person name="Floudas D."/>
            <person name="Bentzer J."/>
            <person name="Ahren D."/>
            <person name="Johansson T."/>
            <person name="Persson P."/>
            <person name="Tunlid A."/>
        </authorList>
    </citation>
    <scope>NUCLEOTIDE SEQUENCE [LARGE SCALE GENOMIC DNA]</scope>
    <source>
        <strain evidence="1 2">CBS 661.87</strain>
    </source>
</reference>
<name>A0A8H5GX52_9AGAR</name>